<dbReference type="PANTHER" id="PTHR36503">
    <property type="entry name" value="BLR2520 PROTEIN"/>
    <property type="match status" value="1"/>
</dbReference>
<proteinExistence type="predicted"/>
<dbReference type="InterPro" id="IPR029068">
    <property type="entry name" value="Glyas_Bleomycin-R_OHBP_Dase"/>
</dbReference>
<dbReference type="Gene3D" id="3.10.180.10">
    <property type="entry name" value="2,3-Dihydroxybiphenyl 1,2-Dioxygenase, domain 1"/>
    <property type="match status" value="1"/>
</dbReference>
<dbReference type="EMBL" id="FNGS01000002">
    <property type="protein sequence ID" value="SDL53030.1"/>
    <property type="molecule type" value="Genomic_DNA"/>
</dbReference>
<sequence length="138" mass="14915">MAATDFWINLPVKDVARAKAFFSALGFTFNAHYGDRPDSASLLLGNKGIVLMLFEEAAFAGFCGNAVADTTKGNEILISFDASSREEVDEVLRKAEAAGGTVYGKPSDQGWMYGGGFVDPDGHRWNVLHMDMSKMPSV</sequence>
<evidence type="ECO:0000313" key="3">
    <source>
        <dbReference type="Proteomes" id="UP000198901"/>
    </source>
</evidence>
<name>A0A1G9KT70_9BACT</name>
<organism evidence="2 3">
    <name type="scientific">Siphonobacter aquaeclarae</name>
    <dbReference type="NCBI Taxonomy" id="563176"/>
    <lineage>
        <taxon>Bacteria</taxon>
        <taxon>Pseudomonadati</taxon>
        <taxon>Bacteroidota</taxon>
        <taxon>Cytophagia</taxon>
        <taxon>Cytophagales</taxon>
        <taxon>Cytophagaceae</taxon>
        <taxon>Siphonobacter</taxon>
    </lineage>
</organism>
<protein>
    <recommendedName>
        <fullName evidence="1">Glyoxalase/fosfomycin resistance/dioxygenase domain-containing protein</fullName>
    </recommendedName>
</protein>
<dbReference type="OrthoDB" id="9793039at2"/>
<dbReference type="STRING" id="563176.SAMN04488090_1133"/>
<gene>
    <name evidence="2" type="ORF">SAMN04488090_1133</name>
</gene>
<dbReference type="AlphaFoldDB" id="A0A1G9KT70"/>
<dbReference type="SUPFAM" id="SSF54593">
    <property type="entry name" value="Glyoxalase/Bleomycin resistance protein/Dihydroxybiphenyl dioxygenase"/>
    <property type="match status" value="1"/>
</dbReference>
<dbReference type="PANTHER" id="PTHR36503:SF2">
    <property type="entry name" value="BLR2408 PROTEIN"/>
    <property type="match status" value="1"/>
</dbReference>
<dbReference type="Pfam" id="PF00903">
    <property type="entry name" value="Glyoxalase"/>
    <property type="match status" value="1"/>
</dbReference>
<evidence type="ECO:0000259" key="1">
    <source>
        <dbReference type="Pfam" id="PF00903"/>
    </source>
</evidence>
<evidence type="ECO:0000313" key="2">
    <source>
        <dbReference type="EMBL" id="SDL53030.1"/>
    </source>
</evidence>
<accession>A0A1G9KT70</accession>
<keyword evidence="3" id="KW-1185">Reference proteome</keyword>
<dbReference type="RefSeq" id="WP_093198878.1">
    <property type="nucleotide sequence ID" value="NZ_FNGS01000002.1"/>
</dbReference>
<dbReference type="InterPro" id="IPR004360">
    <property type="entry name" value="Glyas_Fos-R_dOase_dom"/>
</dbReference>
<dbReference type="Proteomes" id="UP000198901">
    <property type="component" value="Unassembled WGS sequence"/>
</dbReference>
<reference evidence="2 3" key="1">
    <citation type="submission" date="2016-10" db="EMBL/GenBank/DDBJ databases">
        <authorList>
            <person name="de Groot N.N."/>
        </authorList>
    </citation>
    <scope>NUCLEOTIDE SEQUENCE [LARGE SCALE GENOMIC DNA]</scope>
    <source>
        <strain evidence="2 3">DSM 21668</strain>
    </source>
</reference>
<feature type="domain" description="Glyoxalase/fosfomycin resistance/dioxygenase" evidence="1">
    <location>
        <begin position="7"/>
        <end position="126"/>
    </location>
</feature>